<dbReference type="PRINTS" id="PR00447">
    <property type="entry name" value="NATRESASSCMP"/>
</dbReference>
<evidence type="ECO:0000313" key="8">
    <source>
        <dbReference type="EMBL" id="KAK1296551.1"/>
    </source>
</evidence>
<dbReference type="GO" id="GO:0034755">
    <property type="term" value="P:iron ion transmembrane transport"/>
    <property type="evidence" value="ECO:0007669"/>
    <property type="project" value="TreeGrafter"/>
</dbReference>
<feature type="transmembrane region" description="Helical" evidence="7">
    <location>
        <begin position="337"/>
        <end position="355"/>
    </location>
</feature>
<feature type="transmembrane region" description="Helical" evidence="7">
    <location>
        <begin position="119"/>
        <end position="140"/>
    </location>
</feature>
<evidence type="ECO:0000256" key="5">
    <source>
        <dbReference type="ARBA" id="ARBA00023136"/>
    </source>
</evidence>
<keyword evidence="3 7" id="KW-0812">Transmembrane</keyword>
<organism evidence="8 9">
    <name type="scientific">Acorus calamus</name>
    <name type="common">Sweet flag</name>
    <dbReference type="NCBI Taxonomy" id="4465"/>
    <lineage>
        <taxon>Eukaryota</taxon>
        <taxon>Viridiplantae</taxon>
        <taxon>Streptophyta</taxon>
        <taxon>Embryophyta</taxon>
        <taxon>Tracheophyta</taxon>
        <taxon>Spermatophyta</taxon>
        <taxon>Magnoliopsida</taxon>
        <taxon>Liliopsida</taxon>
        <taxon>Acoraceae</taxon>
        <taxon>Acorus</taxon>
    </lineage>
</organism>
<dbReference type="Pfam" id="PF01566">
    <property type="entry name" value="Nramp"/>
    <property type="match status" value="1"/>
</dbReference>
<evidence type="ECO:0000256" key="3">
    <source>
        <dbReference type="ARBA" id="ARBA00022692"/>
    </source>
</evidence>
<dbReference type="GO" id="GO:0005384">
    <property type="term" value="F:manganese ion transmembrane transporter activity"/>
    <property type="evidence" value="ECO:0007669"/>
    <property type="project" value="TreeGrafter"/>
</dbReference>
<gene>
    <name evidence="8" type="primary">NRAMP1</name>
    <name evidence="8" type="ORF">QJS10_CPB15g00396</name>
</gene>
<comment type="caution">
    <text evidence="8">The sequence shown here is derived from an EMBL/GenBank/DDBJ whole genome shotgun (WGS) entry which is preliminary data.</text>
</comment>
<keyword evidence="4 7" id="KW-1133">Transmembrane helix</keyword>
<feature type="transmembrane region" description="Helical" evidence="7">
    <location>
        <begin position="362"/>
        <end position="382"/>
    </location>
</feature>
<evidence type="ECO:0000256" key="4">
    <source>
        <dbReference type="ARBA" id="ARBA00022989"/>
    </source>
</evidence>
<dbReference type="NCBIfam" id="NF037982">
    <property type="entry name" value="Nramp_1"/>
    <property type="match status" value="1"/>
</dbReference>
<evidence type="ECO:0000313" key="9">
    <source>
        <dbReference type="Proteomes" id="UP001180020"/>
    </source>
</evidence>
<evidence type="ECO:0000256" key="2">
    <source>
        <dbReference type="ARBA" id="ARBA00009965"/>
    </source>
</evidence>
<dbReference type="PANTHER" id="PTHR11706:SF99">
    <property type="entry name" value="METAL TRANSPORTER NRAMP5-LIKE"/>
    <property type="match status" value="1"/>
</dbReference>
<comment type="subcellular location">
    <subcellularLocation>
        <location evidence="1">Membrane</location>
        <topology evidence="1">Multi-pass membrane protein</topology>
    </subcellularLocation>
</comment>
<feature type="compositionally biased region" description="Basic and acidic residues" evidence="6">
    <location>
        <begin position="487"/>
        <end position="504"/>
    </location>
</feature>
<dbReference type="AlphaFoldDB" id="A0AAV9D6G9"/>
<dbReference type="NCBIfam" id="TIGR01197">
    <property type="entry name" value="nramp"/>
    <property type="match status" value="1"/>
</dbReference>
<evidence type="ECO:0000256" key="6">
    <source>
        <dbReference type="SAM" id="MobiDB-lite"/>
    </source>
</evidence>
<feature type="transmembrane region" description="Helical" evidence="7">
    <location>
        <begin position="402"/>
        <end position="426"/>
    </location>
</feature>
<reference evidence="8" key="1">
    <citation type="journal article" date="2023" name="Nat. Commun.">
        <title>Diploid and tetraploid genomes of Acorus and the evolution of monocots.</title>
        <authorList>
            <person name="Ma L."/>
            <person name="Liu K.W."/>
            <person name="Li Z."/>
            <person name="Hsiao Y.Y."/>
            <person name="Qi Y."/>
            <person name="Fu T."/>
            <person name="Tang G.D."/>
            <person name="Zhang D."/>
            <person name="Sun W.H."/>
            <person name="Liu D.K."/>
            <person name="Li Y."/>
            <person name="Chen G.Z."/>
            <person name="Liu X.D."/>
            <person name="Liao X.Y."/>
            <person name="Jiang Y.T."/>
            <person name="Yu X."/>
            <person name="Hao Y."/>
            <person name="Huang J."/>
            <person name="Zhao X.W."/>
            <person name="Ke S."/>
            <person name="Chen Y.Y."/>
            <person name="Wu W.L."/>
            <person name="Hsu J.L."/>
            <person name="Lin Y.F."/>
            <person name="Huang M.D."/>
            <person name="Li C.Y."/>
            <person name="Huang L."/>
            <person name="Wang Z.W."/>
            <person name="Zhao X."/>
            <person name="Zhong W.Y."/>
            <person name="Peng D.H."/>
            <person name="Ahmad S."/>
            <person name="Lan S."/>
            <person name="Zhang J.S."/>
            <person name="Tsai W.C."/>
            <person name="Van de Peer Y."/>
            <person name="Liu Z.J."/>
        </authorList>
    </citation>
    <scope>NUCLEOTIDE SEQUENCE</scope>
    <source>
        <strain evidence="8">CP</strain>
    </source>
</reference>
<sequence length="504" mass="54869">MALVRIEEAPKLKKFSGYIGPGLLVSVAYLDPGNLQTDLQAGADHEFQLLWIVLVGLIFALIIQSRSANLGAVTGKHLSEHCKAEYPTTVNYCLWILAEVAVIAADIPEVMGTAFALNILFHFPIWIGVLLAGLNTLLLLAVQRYGIRKLEAVIAVLLLVLGGCFFTEMARARPNMVEIAKGLFIPKLDGNGAAQDAITLLGALVMPHNLYLHSALVISRKIPHSHRGINDACKYFLVESGFALFVAFLINVAVVSVSGSICYNPNVFSPMSTRCEDVTLSSSASLLKDTLGSWSSTVYAVSLLASGQSSTVTGTYTGQYIMQGFLDLKMKPWSRNLLTRCIAIMPSLIISLIGGSSGAGKLIIISSMILAFELPFALIPLLKFTSSSTKMGQHKNSVPVTMISWLLGCCLIVINLYFLSTSFIGWFTRGRLSKVRSILTAVVVFPTMMLYMAMVVYLTLRSETPSSSPVTDTMVSDRIPSETKVSNGERDVEMDEHIVRRESN</sequence>
<keyword evidence="9" id="KW-1185">Reference proteome</keyword>
<feature type="transmembrane region" description="Helical" evidence="7">
    <location>
        <begin position="192"/>
        <end position="212"/>
    </location>
</feature>
<name>A0AAV9D6G9_ACOCL</name>
<dbReference type="InterPro" id="IPR001046">
    <property type="entry name" value="NRAMP_fam"/>
</dbReference>
<evidence type="ECO:0000256" key="7">
    <source>
        <dbReference type="SAM" id="Phobius"/>
    </source>
</evidence>
<dbReference type="EMBL" id="JAUJYO010000015">
    <property type="protein sequence ID" value="KAK1296551.1"/>
    <property type="molecule type" value="Genomic_DNA"/>
</dbReference>
<reference evidence="8" key="2">
    <citation type="submission" date="2023-06" db="EMBL/GenBank/DDBJ databases">
        <authorList>
            <person name="Ma L."/>
            <person name="Liu K.-W."/>
            <person name="Li Z."/>
            <person name="Hsiao Y.-Y."/>
            <person name="Qi Y."/>
            <person name="Fu T."/>
            <person name="Tang G."/>
            <person name="Zhang D."/>
            <person name="Sun W.-H."/>
            <person name="Liu D.-K."/>
            <person name="Li Y."/>
            <person name="Chen G.-Z."/>
            <person name="Liu X.-D."/>
            <person name="Liao X.-Y."/>
            <person name="Jiang Y.-T."/>
            <person name="Yu X."/>
            <person name="Hao Y."/>
            <person name="Huang J."/>
            <person name="Zhao X.-W."/>
            <person name="Ke S."/>
            <person name="Chen Y.-Y."/>
            <person name="Wu W.-L."/>
            <person name="Hsu J.-L."/>
            <person name="Lin Y.-F."/>
            <person name="Huang M.-D."/>
            <person name="Li C.-Y."/>
            <person name="Huang L."/>
            <person name="Wang Z.-W."/>
            <person name="Zhao X."/>
            <person name="Zhong W.-Y."/>
            <person name="Peng D.-H."/>
            <person name="Ahmad S."/>
            <person name="Lan S."/>
            <person name="Zhang J.-S."/>
            <person name="Tsai W.-C."/>
            <person name="Van De Peer Y."/>
            <person name="Liu Z.-J."/>
        </authorList>
    </citation>
    <scope>NUCLEOTIDE SEQUENCE</scope>
    <source>
        <strain evidence="8">CP</strain>
        <tissue evidence="8">Leaves</tissue>
    </source>
</reference>
<dbReference type="GO" id="GO:0005886">
    <property type="term" value="C:plasma membrane"/>
    <property type="evidence" value="ECO:0007669"/>
    <property type="project" value="TreeGrafter"/>
</dbReference>
<evidence type="ECO:0000256" key="1">
    <source>
        <dbReference type="ARBA" id="ARBA00004141"/>
    </source>
</evidence>
<accession>A0AAV9D6G9</accession>
<proteinExistence type="inferred from homology"/>
<protein>
    <submittedName>
        <fullName evidence="8">Metal transporter Nramp1</fullName>
    </submittedName>
</protein>
<keyword evidence="5 7" id="KW-0472">Membrane</keyword>
<dbReference type="Proteomes" id="UP001180020">
    <property type="component" value="Unassembled WGS sequence"/>
</dbReference>
<feature type="region of interest" description="Disordered" evidence="6">
    <location>
        <begin position="464"/>
        <end position="504"/>
    </location>
</feature>
<feature type="transmembrane region" description="Helical" evidence="7">
    <location>
        <begin position="438"/>
        <end position="460"/>
    </location>
</feature>
<feature type="transmembrane region" description="Helical" evidence="7">
    <location>
        <begin position="233"/>
        <end position="261"/>
    </location>
</feature>
<comment type="similarity">
    <text evidence="2">Belongs to the NRAMP (TC 2.A.55) family.</text>
</comment>
<dbReference type="HAMAP" id="MF_00221">
    <property type="entry name" value="NRAMP"/>
    <property type="match status" value="1"/>
</dbReference>
<dbReference type="PANTHER" id="PTHR11706">
    <property type="entry name" value="SOLUTE CARRIER PROTEIN FAMILY 11 MEMBER"/>
    <property type="match status" value="1"/>
</dbReference>
<feature type="transmembrane region" description="Helical" evidence="7">
    <location>
        <begin position="49"/>
        <end position="68"/>
    </location>
</feature>
<feature type="compositionally biased region" description="Polar residues" evidence="6">
    <location>
        <begin position="464"/>
        <end position="474"/>
    </location>
</feature>
<feature type="transmembrane region" description="Helical" evidence="7">
    <location>
        <begin position="152"/>
        <end position="172"/>
    </location>
</feature>
<dbReference type="GO" id="GO:0015086">
    <property type="term" value="F:cadmium ion transmembrane transporter activity"/>
    <property type="evidence" value="ECO:0007669"/>
    <property type="project" value="TreeGrafter"/>
</dbReference>